<dbReference type="EMBL" id="FJOG01000026">
    <property type="protein sequence ID" value="CZR64227.1"/>
    <property type="molecule type" value="Genomic_DNA"/>
</dbReference>
<dbReference type="AlphaFoldDB" id="A0A1L7XH02"/>
<organism evidence="3 4">
    <name type="scientific">Phialocephala subalpina</name>
    <dbReference type="NCBI Taxonomy" id="576137"/>
    <lineage>
        <taxon>Eukaryota</taxon>
        <taxon>Fungi</taxon>
        <taxon>Dikarya</taxon>
        <taxon>Ascomycota</taxon>
        <taxon>Pezizomycotina</taxon>
        <taxon>Leotiomycetes</taxon>
        <taxon>Helotiales</taxon>
        <taxon>Mollisiaceae</taxon>
        <taxon>Phialocephala</taxon>
        <taxon>Phialocephala fortinii species complex</taxon>
    </lineage>
</organism>
<name>A0A1L7XH02_9HELO</name>
<gene>
    <name evidence="3" type="ORF">PAC_14125</name>
</gene>
<dbReference type="PANTHER" id="PTHR35910">
    <property type="entry name" value="2EXR DOMAIN-CONTAINING PROTEIN"/>
    <property type="match status" value="1"/>
</dbReference>
<dbReference type="Pfam" id="PF20150">
    <property type="entry name" value="2EXR"/>
    <property type="match status" value="1"/>
</dbReference>
<dbReference type="Proteomes" id="UP000184330">
    <property type="component" value="Unassembled WGS sequence"/>
</dbReference>
<accession>A0A1L7XH02</accession>
<feature type="domain" description="2EXR" evidence="2">
    <location>
        <begin position="100"/>
        <end position="124"/>
    </location>
</feature>
<dbReference type="OrthoDB" id="3513892at2759"/>
<evidence type="ECO:0000313" key="4">
    <source>
        <dbReference type="Proteomes" id="UP000184330"/>
    </source>
</evidence>
<evidence type="ECO:0000256" key="1">
    <source>
        <dbReference type="SAM" id="MobiDB-lite"/>
    </source>
</evidence>
<protein>
    <recommendedName>
        <fullName evidence="2">2EXR domain-containing protein</fullName>
    </recommendedName>
</protein>
<keyword evidence="4" id="KW-1185">Reference proteome</keyword>
<feature type="region of interest" description="Disordered" evidence="1">
    <location>
        <begin position="1"/>
        <end position="36"/>
    </location>
</feature>
<evidence type="ECO:0000259" key="2">
    <source>
        <dbReference type="Pfam" id="PF20150"/>
    </source>
</evidence>
<sequence>MGNLINAMARTDSGAQSNDPVKENDNDSTESLTASPNQPIMAAEIYMQKVQQLAQLSRDAQVLTESLQAVTAQALGTSSVTRVLDTFVKQGSEYAKLDRFTLFPKLPIELRIKIWREAMPSPRVESRTEALKKYNWKPDTISYLSYDWIDPAEDTVYLAPSAYEDLNLFDYISCLAVTVVNIQHLAMDSCFWVDAMAQPLIKRFTGLKSFTMIMKCERHYCVEEHDPRGLEPKEYEQHVIEAKKGGIQFVLPLLQVKILEAFECGLCEQESGVDSEFDF</sequence>
<proteinExistence type="predicted"/>
<dbReference type="PANTHER" id="PTHR35910:SF6">
    <property type="entry name" value="2EXR DOMAIN-CONTAINING PROTEIN"/>
    <property type="match status" value="1"/>
</dbReference>
<reference evidence="3 4" key="1">
    <citation type="submission" date="2016-03" db="EMBL/GenBank/DDBJ databases">
        <authorList>
            <person name="Ploux O."/>
        </authorList>
    </citation>
    <scope>NUCLEOTIDE SEQUENCE [LARGE SCALE GENOMIC DNA]</scope>
    <source>
        <strain evidence="3 4">UAMH 11012</strain>
    </source>
</reference>
<dbReference type="InterPro" id="IPR045518">
    <property type="entry name" value="2EXR"/>
</dbReference>
<evidence type="ECO:0000313" key="3">
    <source>
        <dbReference type="EMBL" id="CZR64227.1"/>
    </source>
</evidence>